<sequence length="394" mass="44064">MVAIRIHAGLLVLFLCLAAAGTGSLCAGAPPSPLLGIHGRSIFSRSRTRSNSMLEKKAEHPLVEYETRYFSQILDHFTYRPQGYKIFQQRYLINDKHWGGAKKKAPIFVYTGNEGTIDWFANNTGFLFENAPKFGALLVFIEHRFYGKSMPFGSRNNSYKSAETLGYLNSQQALADYATFIIELKKNLSAQASPVVVFGGSYGGMLAAWFRLKYPHLAIGAVASSAPILHFDNIVPKNTFYDIVSNDFKKASKSCFNVIRESWNDLQSQSMKEGGLQKISKIFRTCKDLKTVDPVRAWLDQAFIYSAMTNYPTETNFLTPLPAYPVTAMCEVIDSFPRGTDSLSRVSAAASIYYNYSNTETCFEMEDDSDPHGLSGWGWQSTKEYIKEPCCAGH</sequence>
<evidence type="ECO:0000313" key="8">
    <source>
        <dbReference type="Proteomes" id="UP000824469"/>
    </source>
</evidence>
<accession>A0AA38CU15</accession>
<dbReference type="GO" id="GO:0008239">
    <property type="term" value="F:dipeptidyl-peptidase activity"/>
    <property type="evidence" value="ECO:0007669"/>
    <property type="project" value="TreeGrafter"/>
</dbReference>
<protein>
    <recommendedName>
        <fullName evidence="9">Lysosomal Pro-X carboxypeptidase</fullName>
    </recommendedName>
</protein>
<keyword evidence="2" id="KW-0645">Protease</keyword>
<dbReference type="GO" id="GO:0070008">
    <property type="term" value="F:serine-type exopeptidase activity"/>
    <property type="evidence" value="ECO:0007669"/>
    <property type="project" value="InterPro"/>
</dbReference>
<organism evidence="7 8">
    <name type="scientific">Taxus chinensis</name>
    <name type="common">Chinese yew</name>
    <name type="synonym">Taxus wallichiana var. chinensis</name>
    <dbReference type="NCBI Taxonomy" id="29808"/>
    <lineage>
        <taxon>Eukaryota</taxon>
        <taxon>Viridiplantae</taxon>
        <taxon>Streptophyta</taxon>
        <taxon>Embryophyta</taxon>
        <taxon>Tracheophyta</taxon>
        <taxon>Spermatophyta</taxon>
        <taxon>Pinopsida</taxon>
        <taxon>Pinidae</taxon>
        <taxon>Conifers II</taxon>
        <taxon>Cupressales</taxon>
        <taxon>Taxaceae</taxon>
        <taxon>Taxus</taxon>
    </lineage>
</organism>
<evidence type="ECO:0000256" key="2">
    <source>
        <dbReference type="ARBA" id="ARBA00022670"/>
    </source>
</evidence>
<dbReference type="GO" id="GO:0006508">
    <property type="term" value="P:proteolysis"/>
    <property type="evidence" value="ECO:0007669"/>
    <property type="project" value="UniProtKB-KW"/>
</dbReference>
<evidence type="ECO:0000256" key="1">
    <source>
        <dbReference type="ARBA" id="ARBA00011079"/>
    </source>
</evidence>
<dbReference type="Pfam" id="PF05577">
    <property type="entry name" value="Peptidase_S28"/>
    <property type="match status" value="1"/>
</dbReference>
<dbReference type="OMA" id="VAIRIHA"/>
<dbReference type="Proteomes" id="UP000824469">
    <property type="component" value="Unassembled WGS sequence"/>
</dbReference>
<feature type="chain" id="PRO_5041427208" description="Lysosomal Pro-X carboxypeptidase" evidence="6">
    <location>
        <begin position="24"/>
        <end position="394"/>
    </location>
</feature>
<keyword evidence="8" id="KW-1185">Reference proteome</keyword>
<evidence type="ECO:0000313" key="7">
    <source>
        <dbReference type="EMBL" id="KAH9304708.1"/>
    </source>
</evidence>
<dbReference type="PANTHER" id="PTHR11010:SF31">
    <property type="entry name" value="ALPHA_BETA-HYDROLASES SUPERFAMILY PROTEIN"/>
    <property type="match status" value="1"/>
</dbReference>
<dbReference type="EMBL" id="JAHRHJ020000008">
    <property type="protein sequence ID" value="KAH9304708.1"/>
    <property type="molecule type" value="Genomic_DNA"/>
</dbReference>
<dbReference type="InterPro" id="IPR008758">
    <property type="entry name" value="Peptidase_S28"/>
</dbReference>
<gene>
    <name evidence="7" type="ORF">KI387_009112</name>
</gene>
<dbReference type="InterPro" id="IPR029058">
    <property type="entry name" value="AB_hydrolase_fold"/>
</dbReference>
<dbReference type="PANTHER" id="PTHR11010">
    <property type="entry name" value="PROTEASE S28 PRO-X CARBOXYPEPTIDASE-RELATED"/>
    <property type="match status" value="1"/>
</dbReference>
<evidence type="ECO:0000256" key="5">
    <source>
        <dbReference type="ARBA" id="ARBA00023180"/>
    </source>
</evidence>
<feature type="signal peptide" evidence="6">
    <location>
        <begin position="1"/>
        <end position="23"/>
    </location>
</feature>
<dbReference type="AlphaFoldDB" id="A0AA38CU15"/>
<evidence type="ECO:0008006" key="9">
    <source>
        <dbReference type="Google" id="ProtNLM"/>
    </source>
</evidence>
<name>A0AA38CU15_TAXCH</name>
<evidence type="ECO:0000256" key="6">
    <source>
        <dbReference type="SAM" id="SignalP"/>
    </source>
</evidence>
<keyword evidence="3 6" id="KW-0732">Signal</keyword>
<keyword evidence="5" id="KW-0325">Glycoprotein</keyword>
<evidence type="ECO:0000256" key="3">
    <source>
        <dbReference type="ARBA" id="ARBA00022729"/>
    </source>
</evidence>
<evidence type="ECO:0000256" key="4">
    <source>
        <dbReference type="ARBA" id="ARBA00022801"/>
    </source>
</evidence>
<comment type="similarity">
    <text evidence="1">Belongs to the peptidase S28 family.</text>
</comment>
<proteinExistence type="inferred from homology"/>
<comment type="caution">
    <text evidence="7">The sequence shown here is derived from an EMBL/GenBank/DDBJ whole genome shotgun (WGS) entry which is preliminary data.</text>
</comment>
<keyword evidence="4" id="KW-0378">Hydrolase</keyword>
<dbReference type="SUPFAM" id="SSF53474">
    <property type="entry name" value="alpha/beta-Hydrolases"/>
    <property type="match status" value="1"/>
</dbReference>
<dbReference type="Gene3D" id="3.40.50.1820">
    <property type="entry name" value="alpha/beta hydrolase"/>
    <property type="match status" value="1"/>
</dbReference>
<reference evidence="7 8" key="1">
    <citation type="journal article" date="2021" name="Nat. Plants">
        <title>The Taxus genome provides insights into paclitaxel biosynthesis.</title>
        <authorList>
            <person name="Xiong X."/>
            <person name="Gou J."/>
            <person name="Liao Q."/>
            <person name="Li Y."/>
            <person name="Zhou Q."/>
            <person name="Bi G."/>
            <person name="Li C."/>
            <person name="Du R."/>
            <person name="Wang X."/>
            <person name="Sun T."/>
            <person name="Guo L."/>
            <person name="Liang H."/>
            <person name="Lu P."/>
            <person name="Wu Y."/>
            <person name="Zhang Z."/>
            <person name="Ro D.K."/>
            <person name="Shang Y."/>
            <person name="Huang S."/>
            <person name="Yan J."/>
        </authorList>
    </citation>
    <scope>NUCLEOTIDE SEQUENCE [LARGE SCALE GENOMIC DNA]</scope>
    <source>
        <strain evidence="7">Ta-2019</strain>
    </source>
</reference>